<dbReference type="InterPro" id="IPR003718">
    <property type="entry name" value="OsmC/Ohr_fam"/>
</dbReference>
<keyword evidence="2" id="KW-1185">Reference proteome</keyword>
<reference evidence="1 2" key="1">
    <citation type="submission" date="2018-06" db="EMBL/GenBank/DDBJ databases">
        <title>Genomic Encyclopedia of Archaeal and Bacterial Type Strains, Phase II (KMG-II): from individual species to whole genera.</title>
        <authorList>
            <person name="Goeker M."/>
        </authorList>
    </citation>
    <scope>NUCLEOTIDE SEQUENCE [LARGE SCALE GENOMIC DNA]</scope>
    <source>
        <strain evidence="1 2">DSM 21851</strain>
    </source>
</reference>
<dbReference type="InterPro" id="IPR015946">
    <property type="entry name" value="KH_dom-like_a/b"/>
</dbReference>
<organism evidence="1 2">
    <name type="scientific">Larkinella arboricola</name>
    <dbReference type="NCBI Taxonomy" id="643671"/>
    <lineage>
        <taxon>Bacteria</taxon>
        <taxon>Pseudomonadati</taxon>
        <taxon>Bacteroidota</taxon>
        <taxon>Cytophagia</taxon>
        <taxon>Cytophagales</taxon>
        <taxon>Spirosomataceae</taxon>
        <taxon>Larkinella</taxon>
    </lineage>
</organism>
<dbReference type="Proteomes" id="UP000248790">
    <property type="component" value="Unassembled WGS sequence"/>
</dbReference>
<dbReference type="RefSeq" id="WP_374755142.1">
    <property type="nucleotide sequence ID" value="NZ_QLMC01000005.1"/>
</dbReference>
<accession>A0A327WRC0</accession>
<gene>
    <name evidence="1" type="ORF">LX87_04436</name>
</gene>
<dbReference type="EMBL" id="QLMC01000005">
    <property type="protein sequence ID" value="RAJ94549.1"/>
    <property type="molecule type" value="Genomic_DNA"/>
</dbReference>
<name>A0A327WRC0_LARAB</name>
<dbReference type="Gene3D" id="3.30.300.20">
    <property type="match status" value="1"/>
</dbReference>
<evidence type="ECO:0000313" key="2">
    <source>
        <dbReference type="Proteomes" id="UP000248790"/>
    </source>
</evidence>
<evidence type="ECO:0000313" key="1">
    <source>
        <dbReference type="EMBL" id="RAJ94549.1"/>
    </source>
</evidence>
<dbReference type="Pfam" id="PF02566">
    <property type="entry name" value="OsmC"/>
    <property type="match status" value="1"/>
</dbReference>
<sequence length="155" mass="16951">MLSEQPNTVSPATKTMKVELNRVDDAFHFEATGVSDVPVHIDGAVDIGGHNAGARPMEMLLMGLAGCSAIDVILILKKQRQVIEDFRITVEGQRPADATPAPFHTIHLHYILKGNLDEDKARRAIDLSMDKYCSATAQLRPTASITYSLTIEKPV</sequence>
<dbReference type="PANTHER" id="PTHR34352">
    <property type="entry name" value="PROTEIN YHFA"/>
    <property type="match status" value="1"/>
</dbReference>
<dbReference type="SUPFAM" id="SSF82784">
    <property type="entry name" value="OsmC-like"/>
    <property type="match status" value="1"/>
</dbReference>
<dbReference type="AlphaFoldDB" id="A0A327WRC0"/>
<protein>
    <submittedName>
        <fullName evidence="1">Putative redox protein</fullName>
    </submittedName>
</protein>
<dbReference type="PANTHER" id="PTHR34352:SF1">
    <property type="entry name" value="PROTEIN YHFA"/>
    <property type="match status" value="1"/>
</dbReference>
<proteinExistence type="predicted"/>
<dbReference type="InterPro" id="IPR036102">
    <property type="entry name" value="OsmC/Ohrsf"/>
</dbReference>
<comment type="caution">
    <text evidence="1">The sequence shown here is derived from an EMBL/GenBank/DDBJ whole genome shotgun (WGS) entry which is preliminary data.</text>
</comment>